<dbReference type="OrthoDB" id="187139at2759"/>
<evidence type="ECO:0000313" key="15">
    <source>
        <dbReference type="RefSeq" id="XP_031373659.1"/>
    </source>
</evidence>
<dbReference type="RefSeq" id="XP_031373659.1">
    <property type="nucleotide sequence ID" value="XM_031517799.1"/>
</dbReference>
<accession>A0A6P8BTL3</accession>
<keyword evidence="4" id="KW-0134">Cell wall</keyword>
<keyword evidence="14" id="KW-1185">Reference proteome</keyword>
<evidence type="ECO:0000256" key="6">
    <source>
        <dbReference type="ARBA" id="ARBA00022729"/>
    </source>
</evidence>
<dbReference type="SMART" id="SM00710">
    <property type="entry name" value="PbH1"/>
    <property type="match status" value="4"/>
</dbReference>
<keyword evidence="5" id="KW-0964">Secreted</keyword>
<keyword evidence="6 13" id="KW-0732">Signal</keyword>
<dbReference type="PROSITE" id="PS00502">
    <property type="entry name" value="POLYGALACTURONASE"/>
    <property type="match status" value="1"/>
</dbReference>
<dbReference type="GO" id="GO:0009830">
    <property type="term" value="P:cell wall modification involved in abscission"/>
    <property type="evidence" value="ECO:0007669"/>
    <property type="project" value="UniProtKB-ARBA"/>
</dbReference>
<keyword evidence="9" id="KW-0961">Cell wall biogenesis/degradation</keyword>
<dbReference type="InterPro" id="IPR000743">
    <property type="entry name" value="Glyco_hydro_28"/>
</dbReference>
<dbReference type="Proteomes" id="UP000515151">
    <property type="component" value="Chromosome 8"/>
</dbReference>
<comment type="subcellular location">
    <subcellularLocation>
        <location evidence="1">Secreted</location>
        <location evidence="1">Cell wall</location>
    </subcellularLocation>
</comment>
<dbReference type="InterPro" id="IPR011050">
    <property type="entry name" value="Pectin_lyase_fold/virulence"/>
</dbReference>
<dbReference type="Gene3D" id="2.160.20.10">
    <property type="entry name" value="Single-stranded right-handed beta-helix, Pectin lyase-like"/>
    <property type="match status" value="1"/>
</dbReference>
<name>A0A6P8BTL3_PUNGR</name>
<dbReference type="PANTHER" id="PTHR31375">
    <property type="match status" value="1"/>
</dbReference>
<evidence type="ECO:0000313" key="14">
    <source>
        <dbReference type="Proteomes" id="UP000515151"/>
    </source>
</evidence>
<dbReference type="FunFam" id="2.160.20.10:FF:000028">
    <property type="entry name" value="Polygalacturonase QRT2"/>
    <property type="match status" value="1"/>
</dbReference>
<gene>
    <name evidence="15" type="primary">LOC116188435</name>
</gene>
<keyword evidence="8 12" id="KW-0326">Glycosidase</keyword>
<evidence type="ECO:0000256" key="10">
    <source>
        <dbReference type="ARBA" id="ARBA00034074"/>
    </source>
</evidence>
<feature type="chain" id="PRO_5027626433" description="endo-polygalacturonase" evidence="13">
    <location>
        <begin position="23"/>
        <end position="465"/>
    </location>
</feature>
<protein>
    <recommendedName>
        <fullName evidence="3">endo-polygalacturonase</fullName>
        <ecNumber evidence="3">3.2.1.15</ecNumber>
    </recommendedName>
</protein>
<dbReference type="GO" id="GO:0004650">
    <property type="term" value="F:polygalacturonase activity"/>
    <property type="evidence" value="ECO:0007669"/>
    <property type="project" value="UniProtKB-EC"/>
</dbReference>
<comment type="similarity">
    <text evidence="2 12">Belongs to the glycosyl hydrolase 28 family.</text>
</comment>
<dbReference type="Pfam" id="PF00295">
    <property type="entry name" value="Glyco_hydro_28"/>
    <property type="match status" value="1"/>
</dbReference>
<dbReference type="GO" id="GO:0005975">
    <property type="term" value="P:carbohydrate metabolic process"/>
    <property type="evidence" value="ECO:0007669"/>
    <property type="project" value="InterPro"/>
</dbReference>
<evidence type="ECO:0000256" key="8">
    <source>
        <dbReference type="ARBA" id="ARBA00023295"/>
    </source>
</evidence>
<proteinExistence type="inferred from homology"/>
<evidence type="ECO:0000256" key="7">
    <source>
        <dbReference type="ARBA" id="ARBA00022801"/>
    </source>
</evidence>
<dbReference type="PROSITE" id="PS51257">
    <property type="entry name" value="PROKAR_LIPOPROTEIN"/>
    <property type="match status" value="1"/>
</dbReference>
<organism evidence="14 15">
    <name type="scientific">Punica granatum</name>
    <name type="common">Pomegranate</name>
    <dbReference type="NCBI Taxonomy" id="22663"/>
    <lineage>
        <taxon>Eukaryota</taxon>
        <taxon>Viridiplantae</taxon>
        <taxon>Streptophyta</taxon>
        <taxon>Embryophyta</taxon>
        <taxon>Tracheophyta</taxon>
        <taxon>Spermatophyta</taxon>
        <taxon>Magnoliopsida</taxon>
        <taxon>eudicotyledons</taxon>
        <taxon>Gunneridae</taxon>
        <taxon>Pentapetalae</taxon>
        <taxon>rosids</taxon>
        <taxon>malvids</taxon>
        <taxon>Myrtales</taxon>
        <taxon>Lythraceae</taxon>
        <taxon>Punica</taxon>
    </lineage>
</organism>
<dbReference type="AlphaFoldDB" id="A0A6P8BTL3"/>
<evidence type="ECO:0000256" key="13">
    <source>
        <dbReference type="SAM" id="SignalP"/>
    </source>
</evidence>
<dbReference type="GO" id="GO:0009901">
    <property type="term" value="P:anther dehiscence"/>
    <property type="evidence" value="ECO:0007669"/>
    <property type="project" value="UniProtKB-ARBA"/>
</dbReference>
<dbReference type="InterPro" id="IPR012334">
    <property type="entry name" value="Pectin_lyas_fold"/>
</dbReference>
<keyword evidence="7 12" id="KW-0378">Hydrolase</keyword>
<evidence type="ECO:0000256" key="9">
    <source>
        <dbReference type="ARBA" id="ARBA00023316"/>
    </source>
</evidence>
<dbReference type="GeneID" id="116188435"/>
<comment type="catalytic activity">
    <reaction evidence="10">
        <text>(1,4-alpha-D-galacturonosyl)n+m + H2O = (1,4-alpha-D-galacturonosyl)n + (1,4-alpha-D-galacturonosyl)m.</text>
        <dbReference type="EC" id="3.2.1.15"/>
    </reaction>
</comment>
<evidence type="ECO:0000256" key="3">
    <source>
        <dbReference type="ARBA" id="ARBA00012736"/>
    </source>
</evidence>
<reference evidence="15" key="2">
    <citation type="submission" date="2025-08" db="UniProtKB">
        <authorList>
            <consortium name="RefSeq"/>
        </authorList>
    </citation>
    <scope>IDENTIFICATION</scope>
    <source>
        <tissue evidence="15">Leaf</tissue>
    </source>
</reference>
<evidence type="ECO:0000256" key="4">
    <source>
        <dbReference type="ARBA" id="ARBA00022512"/>
    </source>
</evidence>
<evidence type="ECO:0000256" key="11">
    <source>
        <dbReference type="PROSITE-ProRule" id="PRU10052"/>
    </source>
</evidence>
<dbReference type="SUPFAM" id="SSF51126">
    <property type="entry name" value="Pectin lyase-like"/>
    <property type="match status" value="1"/>
</dbReference>
<evidence type="ECO:0000256" key="2">
    <source>
        <dbReference type="ARBA" id="ARBA00008834"/>
    </source>
</evidence>
<dbReference type="GO" id="GO:0010047">
    <property type="term" value="P:fruit dehiscence"/>
    <property type="evidence" value="ECO:0007669"/>
    <property type="project" value="UniProtKB-ARBA"/>
</dbReference>
<dbReference type="InterPro" id="IPR006626">
    <property type="entry name" value="PbH1"/>
</dbReference>
<evidence type="ECO:0000256" key="1">
    <source>
        <dbReference type="ARBA" id="ARBA00004191"/>
    </source>
</evidence>
<evidence type="ECO:0000256" key="5">
    <source>
        <dbReference type="ARBA" id="ARBA00022525"/>
    </source>
</evidence>
<dbReference type="EC" id="3.2.1.15" evidence="3"/>
<sequence>MWLKTLLLSVLVIASYPLSSSCFRIHAEDRDALDHPVLGTSLRKYKDSHHLKTNGVPSSRMMMKTHEDQDNRYDSSVRSSLLPSHALLIHASTSRNVVNVNDYLNGRDGEVDMNEAFNEAWELACKLEGGVFEVPSGQIYRVKPITFSGPCTPNLTIRILGQIRASVDASDYKDDPREWLVFQNLDSFTVDGGGIINGNGQKWWKKSCKIDKTQPCKGAPTALTFNDCKNFMVSNLNLKNAQQMHVRIQRCKNVQVKNLQVIAPGNSPNTDGIHVTGSQNILISDSVIRTGDDCISIVSGSSHVEATNIVCGPGHGISIGSLGKDNGKDYVSDVFVHGAKLSGTTNGLRIKTWQGGSGYAKNIIFEDIAMNNVTNPIIIDQNYCDKEGPCPKQKSAVQVSNVTYRDIKGTSASKVAMKFDCSKTHPCEGIVLQDIDLRSQSGEVAKASCLNVRFQNKGQVSPSCP</sequence>
<feature type="signal peptide" evidence="13">
    <location>
        <begin position="1"/>
        <end position="22"/>
    </location>
</feature>
<evidence type="ECO:0000256" key="12">
    <source>
        <dbReference type="RuleBase" id="RU361169"/>
    </source>
</evidence>
<feature type="active site" evidence="11">
    <location>
        <position position="315"/>
    </location>
</feature>
<reference evidence="14" key="1">
    <citation type="journal article" date="2020" name="Plant Biotechnol. J.">
        <title>The pomegranate (Punica granatum L.) draft genome dissects genetic divergence between soft- and hard-seeded cultivars.</title>
        <authorList>
            <person name="Luo X."/>
            <person name="Li H."/>
            <person name="Wu Z."/>
            <person name="Yao W."/>
            <person name="Zhao P."/>
            <person name="Cao D."/>
            <person name="Yu H."/>
            <person name="Li K."/>
            <person name="Poudel K."/>
            <person name="Zhao D."/>
            <person name="Zhang F."/>
            <person name="Xia X."/>
            <person name="Chen L."/>
            <person name="Wang Q."/>
            <person name="Jing D."/>
            <person name="Cao S."/>
        </authorList>
    </citation>
    <scope>NUCLEOTIDE SEQUENCE [LARGE SCALE GENOMIC DNA]</scope>
    <source>
        <strain evidence="14">cv. Tunisia</strain>
    </source>
</reference>